<keyword evidence="3" id="KW-1185">Reference proteome</keyword>
<evidence type="ECO:0000313" key="2">
    <source>
        <dbReference type="EMBL" id="KAJ1114607.1"/>
    </source>
</evidence>
<dbReference type="EMBL" id="JANPWB010000012">
    <property type="protein sequence ID" value="KAJ1114607.1"/>
    <property type="molecule type" value="Genomic_DNA"/>
</dbReference>
<evidence type="ECO:0000313" key="3">
    <source>
        <dbReference type="Proteomes" id="UP001066276"/>
    </source>
</evidence>
<dbReference type="Proteomes" id="UP001066276">
    <property type="component" value="Chromosome 8"/>
</dbReference>
<reference evidence="2" key="1">
    <citation type="journal article" date="2022" name="bioRxiv">
        <title>Sequencing and chromosome-scale assembly of the giantPleurodeles waltlgenome.</title>
        <authorList>
            <person name="Brown T."/>
            <person name="Elewa A."/>
            <person name="Iarovenko S."/>
            <person name="Subramanian E."/>
            <person name="Araus A.J."/>
            <person name="Petzold A."/>
            <person name="Susuki M."/>
            <person name="Suzuki K.-i.T."/>
            <person name="Hayashi T."/>
            <person name="Toyoda A."/>
            <person name="Oliveira C."/>
            <person name="Osipova E."/>
            <person name="Leigh N.D."/>
            <person name="Simon A."/>
            <person name="Yun M.H."/>
        </authorList>
    </citation>
    <scope>NUCLEOTIDE SEQUENCE</scope>
    <source>
        <strain evidence="2">20211129_DDA</strain>
        <tissue evidence="2">Liver</tissue>
    </source>
</reference>
<organism evidence="2 3">
    <name type="scientific">Pleurodeles waltl</name>
    <name type="common">Iberian ribbed newt</name>
    <dbReference type="NCBI Taxonomy" id="8319"/>
    <lineage>
        <taxon>Eukaryota</taxon>
        <taxon>Metazoa</taxon>
        <taxon>Chordata</taxon>
        <taxon>Craniata</taxon>
        <taxon>Vertebrata</taxon>
        <taxon>Euteleostomi</taxon>
        <taxon>Amphibia</taxon>
        <taxon>Batrachia</taxon>
        <taxon>Caudata</taxon>
        <taxon>Salamandroidea</taxon>
        <taxon>Salamandridae</taxon>
        <taxon>Pleurodelinae</taxon>
        <taxon>Pleurodeles</taxon>
    </lineage>
</organism>
<evidence type="ECO:0000256" key="1">
    <source>
        <dbReference type="SAM" id="MobiDB-lite"/>
    </source>
</evidence>
<name>A0AAV7NHN2_PLEWA</name>
<feature type="compositionally biased region" description="Polar residues" evidence="1">
    <location>
        <begin position="104"/>
        <end position="142"/>
    </location>
</feature>
<gene>
    <name evidence="2" type="ORF">NDU88_002842</name>
</gene>
<proteinExistence type="predicted"/>
<sequence length="166" mass="19046">MDPPAPWTKRRIRRRHMALRLHLLRQQRQRSLPRRRRLCRRQRRLVKVSSRTERHKRRRLYGARTPRLNARGPEPAPGWTLVRLDVPEKPDEFEAPQPRRLTAPGTSAESQAVGTPSDSLPKTYGIKSTETSTPTDSWTDAKSQGDAASYESTSLPLPLLLRLGSK</sequence>
<accession>A0AAV7NHN2</accession>
<feature type="compositionally biased region" description="Low complexity" evidence="1">
    <location>
        <begin position="155"/>
        <end position="166"/>
    </location>
</feature>
<feature type="region of interest" description="Disordered" evidence="1">
    <location>
        <begin position="47"/>
        <end position="166"/>
    </location>
</feature>
<protein>
    <submittedName>
        <fullName evidence="2">Uncharacterized protein</fullName>
    </submittedName>
</protein>
<comment type="caution">
    <text evidence="2">The sequence shown here is derived from an EMBL/GenBank/DDBJ whole genome shotgun (WGS) entry which is preliminary data.</text>
</comment>
<dbReference type="AlphaFoldDB" id="A0AAV7NHN2"/>